<keyword evidence="3 5" id="KW-0808">Transferase</keyword>
<name>A0AAW9Q3B5_9CYAN</name>
<dbReference type="AlphaFoldDB" id="A0AAW9Q3B5"/>
<evidence type="ECO:0000256" key="3">
    <source>
        <dbReference type="ARBA" id="ARBA00022679"/>
    </source>
</evidence>
<keyword evidence="6" id="KW-1185">Reference proteome</keyword>
<dbReference type="Pfam" id="PF08241">
    <property type="entry name" value="Methyltransf_11"/>
    <property type="match status" value="1"/>
</dbReference>
<evidence type="ECO:0000259" key="4">
    <source>
        <dbReference type="Pfam" id="PF08241"/>
    </source>
</evidence>
<dbReference type="CDD" id="cd02440">
    <property type="entry name" value="AdoMet_MTases"/>
    <property type="match status" value="1"/>
</dbReference>
<protein>
    <submittedName>
        <fullName evidence="5">Class I SAM-dependent methyltransferase</fullName>
        <ecNumber evidence="5">2.1.1.-</ecNumber>
    </submittedName>
</protein>
<proteinExistence type="inferred from homology"/>
<dbReference type="SUPFAM" id="SSF53335">
    <property type="entry name" value="S-adenosyl-L-methionine-dependent methyltransferases"/>
    <property type="match status" value="1"/>
</dbReference>
<dbReference type="PANTHER" id="PTHR44942">
    <property type="entry name" value="METHYLTRANSF_11 DOMAIN-CONTAINING PROTEIN"/>
    <property type="match status" value="1"/>
</dbReference>
<gene>
    <name evidence="5" type="ORF">V2H45_13085</name>
</gene>
<comment type="similarity">
    <text evidence="1">Belongs to the methyltransferase superfamily.</text>
</comment>
<evidence type="ECO:0000256" key="2">
    <source>
        <dbReference type="ARBA" id="ARBA00022603"/>
    </source>
</evidence>
<dbReference type="Gene3D" id="3.40.50.150">
    <property type="entry name" value="Vaccinia Virus protein VP39"/>
    <property type="match status" value="1"/>
</dbReference>
<sequence length="262" mass="29647">MAIYNSIGQQYAKTRVPDRRIVNQLIDLLDLPQGSAISDIGAGTGNYSYALANQGFWVKAIEPSVVMQQQAIAHPQLQWFTGYAENLPLGDRSVDAAISTLAIHHFSDLPKAFQEMHRVVKDGAIVLLTFDIRLAQKIWLYDYFPVFWEDSARFLTLNQQIDLIHQNTKRKVEAIPFLVPDDLSDLFAAAAWKRPELYLDPQVRSGISAFALANQNSIEQGVKLLEKDLSSGAWTKKYSDIQNLTEIDFGYRFIRATLDKQL</sequence>
<evidence type="ECO:0000313" key="6">
    <source>
        <dbReference type="Proteomes" id="UP001333818"/>
    </source>
</evidence>
<comment type="caution">
    <text evidence="5">The sequence shown here is derived from an EMBL/GenBank/DDBJ whole genome shotgun (WGS) entry which is preliminary data.</text>
</comment>
<organism evidence="5 6">
    <name type="scientific">Tumidithrix elongata BACA0141</name>
    <dbReference type="NCBI Taxonomy" id="2716417"/>
    <lineage>
        <taxon>Bacteria</taxon>
        <taxon>Bacillati</taxon>
        <taxon>Cyanobacteriota</taxon>
        <taxon>Cyanophyceae</taxon>
        <taxon>Pseudanabaenales</taxon>
        <taxon>Pseudanabaenaceae</taxon>
        <taxon>Tumidithrix</taxon>
        <taxon>Tumidithrix elongata</taxon>
    </lineage>
</organism>
<dbReference type="InterPro" id="IPR029063">
    <property type="entry name" value="SAM-dependent_MTases_sf"/>
</dbReference>
<keyword evidence="2 5" id="KW-0489">Methyltransferase</keyword>
<accession>A0AAW9Q3B5</accession>
<feature type="domain" description="Methyltransferase type 11" evidence="4">
    <location>
        <begin position="39"/>
        <end position="127"/>
    </location>
</feature>
<dbReference type="EMBL" id="JAZBJZ010000048">
    <property type="protein sequence ID" value="MEE3717668.1"/>
    <property type="molecule type" value="Genomic_DNA"/>
</dbReference>
<dbReference type="PANTHER" id="PTHR44942:SF4">
    <property type="entry name" value="METHYLTRANSFERASE TYPE 11 DOMAIN-CONTAINING PROTEIN"/>
    <property type="match status" value="1"/>
</dbReference>
<dbReference type="InterPro" id="IPR013216">
    <property type="entry name" value="Methyltransf_11"/>
</dbReference>
<dbReference type="RefSeq" id="WP_330484099.1">
    <property type="nucleotide sequence ID" value="NZ_JAZBJZ010000048.1"/>
</dbReference>
<evidence type="ECO:0000313" key="5">
    <source>
        <dbReference type="EMBL" id="MEE3717668.1"/>
    </source>
</evidence>
<dbReference type="Proteomes" id="UP001333818">
    <property type="component" value="Unassembled WGS sequence"/>
</dbReference>
<dbReference type="GO" id="GO:0008757">
    <property type="term" value="F:S-adenosylmethionine-dependent methyltransferase activity"/>
    <property type="evidence" value="ECO:0007669"/>
    <property type="project" value="InterPro"/>
</dbReference>
<dbReference type="InterPro" id="IPR051052">
    <property type="entry name" value="Diverse_substrate_MTase"/>
</dbReference>
<dbReference type="GO" id="GO:0032259">
    <property type="term" value="P:methylation"/>
    <property type="evidence" value="ECO:0007669"/>
    <property type="project" value="UniProtKB-KW"/>
</dbReference>
<dbReference type="EC" id="2.1.1.-" evidence="5"/>
<reference evidence="5" key="1">
    <citation type="submission" date="2024-01" db="EMBL/GenBank/DDBJ databases">
        <title>Bank of Algae and Cyanobacteria of the Azores (BACA) strain genomes.</title>
        <authorList>
            <person name="Luz R."/>
            <person name="Cordeiro R."/>
            <person name="Fonseca A."/>
            <person name="Goncalves V."/>
        </authorList>
    </citation>
    <scope>NUCLEOTIDE SEQUENCE</scope>
    <source>
        <strain evidence="5">BACA0141</strain>
    </source>
</reference>
<evidence type="ECO:0000256" key="1">
    <source>
        <dbReference type="ARBA" id="ARBA00008361"/>
    </source>
</evidence>